<accession>A0ABQ8C257</accession>
<dbReference type="EMBL" id="JAGKQM010000009">
    <property type="protein sequence ID" value="KAH0911088.1"/>
    <property type="molecule type" value="Genomic_DNA"/>
</dbReference>
<reference evidence="1 3" key="1">
    <citation type="submission" date="2021-05" db="EMBL/GenBank/DDBJ databases">
        <title>Genome Assembly of Synthetic Allotetraploid Brassica napus Reveals Homoeologous Exchanges between Subgenomes.</title>
        <authorList>
            <person name="Davis J.T."/>
        </authorList>
    </citation>
    <scope>NUCLEOTIDE SEQUENCE [LARGE SCALE GENOMIC DNA]</scope>
    <source>
        <strain evidence="3">cv. Da-Ae</strain>
        <tissue evidence="1">Seedling</tissue>
    </source>
</reference>
<dbReference type="EMBL" id="JAGKQM010000003">
    <property type="protein sequence ID" value="KAH0932849.1"/>
    <property type="molecule type" value="Genomic_DNA"/>
</dbReference>
<name>A0ABQ8C257_BRANA</name>
<protein>
    <submittedName>
        <fullName evidence="1">Uncharacterized protein</fullName>
    </submittedName>
</protein>
<gene>
    <name evidence="2" type="ORF">HID58_009966</name>
    <name evidence="1" type="ORF">HID58_034409</name>
</gene>
<organism evidence="1 3">
    <name type="scientific">Brassica napus</name>
    <name type="common">Rape</name>
    <dbReference type="NCBI Taxonomy" id="3708"/>
    <lineage>
        <taxon>Eukaryota</taxon>
        <taxon>Viridiplantae</taxon>
        <taxon>Streptophyta</taxon>
        <taxon>Embryophyta</taxon>
        <taxon>Tracheophyta</taxon>
        <taxon>Spermatophyta</taxon>
        <taxon>Magnoliopsida</taxon>
        <taxon>eudicotyledons</taxon>
        <taxon>Gunneridae</taxon>
        <taxon>Pentapetalae</taxon>
        <taxon>rosids</taxon>
        <taxon>malvids</taxon>
        <taxon>Brassicales</taxon>
        <taxon>Brassicaceae</taxon>
        <taxon>Brassiceae</taxon>
        <taxon>Brassica</taxon>
    </lineage>
</organism>
<keyword evidence="3" id="KW-1185">Reference proteome</keyword>
<evidence type="ECO:0000313" key="2">
    <source>
        <dbReference type="EMBL" id="KAH0932849.1"/>
    </source>
</evidence>
<dbReference type="Proteomes" id="UP000824890">
    <property type="component" value="Unassembled WGS sequence"/>
</dbReference>
<comment type="caution">
    <text evidence="1">The sequence shown here is derived from an EMBL/GenBank/DDBJ whole genome shotgun (WGS) entry which is preliminary data.</text>
</comment>
<sequence length="151" mass="17929">MVKLIRFFESRRRLWKLNLSDYVQLKPEKFKSALLLSRSQKRQLVVSDIVLIGEIGGTAEEDAAALIKKVVLRSLLLWYCWTHSTTGKRWNNKVKLIRFLQSHRRRWKLNLSDYVIFWSCEKSMFFCKKCSIFGIGIFFKKKIDSSDPLHQ</sequence>
<evidence type="ECO:0000313" key="3">
    <source>
        <dbReference type="Proteomes" id="UP000824890"/>
    </source>
</evidence>
<evidence type="ECO:0000313" key="1">
    <source>
        <dbReference type="EMBL" id="KAH0911088.1"/>
    </source>
</evidence>
<proteinExistence type="predicted"/>